<evidence type="ECO:0000313" key="5">
    <source>
        <dbReference type="Ensembl" id="ENSCINP00000031179.1"/>
    </source>
</evidence>
<reference evidence="6" key="1">
    <citation type="journal article" date="2002" name="Science">
        <title>The draft genome of Ciona intestinalis: insights into chordate and vertebrate origins.</title>
        <authorList>
            <person name="Dehal P."/>
            <person name="Satou Y."/>
            <person name="Campbell R.K."/>
            <person name="Chapman J."/>
            <person name="Degnan B."/>
            <person name="De Tomaso A."/>
            <person name="Davidson B."/>
            <person name="Di Gregorio A."/>
            <person name="Gelpke M."/>
            <person name="Goodstein D.M."/>
            <person name="Harafuji N."/>
            <person name="Hastings K.E."/>
            <person name="Ho I."/>
            <person name="Hotta K."/>
            <person name="Huang W."/>
            <person name="Kawashima T."/>
            <person name="Lemaire P."/>
            <person name="Martinez D."/>
            <person name="Meinertzhagen I.A."/>
            <person name="Necula S."/>
            <person name="Nonaka M."/>
            <person name="Putnam N."/>
            <person name="Rash S."/>
            <person name="Saiga H."/>
            <person name="Satake M."/>
            <person name="Terry A."/>
            <person name="Yamada L."/>
            <person name="Wang H.G."/>
            <person name="Awazu S."/>
            <person name="Azumi K."/>
            <person name="Boore J."/>
            <person name="Branno M."/>
            <person name="Chin-Bow S."/>
            <person name="DeSantis R."/>
            <person name="Doyle S."/>
            <person name="Francino P."/>
            <person name="Keys D.N."/>
            <person name="Haga S."/>
            <person name="Hayashi H."/>
            <person name="Hino K."/>
            <person name="Imai K.S."/>
            <person name="Inaba K."/>
            <person name="Kano S."/>
            <person name="Kobayashi K."/>
            <person name="Kobayashi M."/>
            <person name="Lee B.I."/>
            <person name="Makabe K.W."/>
            <person name="Manohar C."/>
            <person name="Matassi G."/>
            <person name="Medina M."/>
            <person name="Mochizuki Y."/>
            <person name="Mount S."/>
            <person name="Morishita T."/>
            <person name="Miura S."/>
            <person name="Nakayama A."/>
            <person name="Nishizaka S."/>
            <person name="Nomoto H."/>
            <person name="Ohta F."/>
            <person name="Oishi K."/>
            <person name="Rigoutsos I."/>
            <person name="Sano M."/>
            <person name="Sasaki A."/>
            <person name="Sasakura Y."/>
            <person name="Shoguchi E."/>
            <person name="Shin-i T."/>
            <person name="Spagnuolo A."/>
            <person name="Stainier D."/>
            <person name="Suzuki M.M."/>
            <person name="Tassy O."/>
            <person name="Takatori N."/>
            <person name="Tokuoka M."/>
            <person name="Yagi K."/>
            <person name="Yoshizaki F."/>
            <person name="Wada S."/>
            <person name="Zhang C."/>
            <person name="Hyatt P.D."/>
            <person name="Larimer F."/>
            <person name="Detter C."/>
            <person name="Doggett N."/>
            <person name="Glavina T."/>
            <person name="Hawkins T."/>
            <person name="Richardson P."/>
            <person name="Lucas S."/>
            <person name="Kohara Y."/>
            <person name="Levine M."/>
            <person name="Satoh N."/>
            <person name="Rokhsar D.S."/>
        </authorList>
    </citation>
    <scope>NUCLEOTIDE SEQUENCE [LARGE SCALE GENOMIC DNA]</scope>
</reference>
<dbReference type="ESTHER" id="cioin-h2xne6">
    <property type="family name" value="SERHL"/>
</dbReference>
<reference evidence="5" key="2">
    <citation type="journal article" date="2008" name="Genome Biol.">
        <title>Improved genome assembly and evidence-based global gene model set for the chordate Ciona intestinalis: new insight into intron and operon populations.</title>
        <authorList>
            <person name="Satou Y."/>
            <person name="Mineta K."/>
            <person name="Ogasawara M."/>
            <person name="Sasakura Y."/>
            <person name="Shoguchi E."/>
            <person name="Ueno K."/>
            <person name="Yamada L."/>
            <person name="Matsumoto J."/>
            <person name="Wasserscheid J."/>
            <person name="Dewar K."/>
            <person name="Wiley G.B."/>
            <person name="Macmil S.L."/>
            <person name="Roe B.A."/>
            <person name="Zeller R.W."/>
            <person name="Hastings K.E."/>
            <person name="Lemaire P."/>
            <person name="Lindquist E."/>
            <person name="Endo T."/>
            <person name="Hotta K."/>
            <person name="Inaba K."/>
        </authorList>
    </citation>
    <scope>NUCLEOTIDE SEQUENCE [LARGE SCALE GENOMIC DNA]</scope>
    <source>
        <strain evidence="5">wild type</strain>
    </source>
</reference>
<dbReference type="GeneTree" id="ENSGT00530000063960"/>
<dbReference type="SUPFAM" id="SSF53474">
    <property type="entry name" value="alpha/beta-Hydrolases"/>
    <property type="match status" value="1"/>
</dbReference>
<evidence type="ECO:0000256" key="3">
    <source>
        <dbReference type="SAM" id="Phobius"/>
    </source>
</evidence>
<reference evidence="5" key="3">
    <citation type="submission" date="2025-08" db="UniProtKB">
        <authorList>
            <consortium name="Ensembl"/>
        </authorList>
    </citation>
    <scope>IDENTIFICATION</scope>
</reference>
<dbReference type="PANTHER" id="PTHR43798:SF14">
    <property type="entry name" value="SERINE HYDROLASE-LIKE PROTEIN DDB_G0286239"/>
    <property type="match status" value="1"/>
</dbReference>
<keyword evidence="3" id="KW-1133">Transmembrane helix</keyword>
<dbReference type="AlphaFoldDB" id="H2XNE6"/>
<dbReference type="EMBL" id="EAAA01002405">
    <property type="status" value="NOT_ANNOTATED_CDS"/>
    <property type="molecule type" value="Genomic_DNA"/>
</dbReference>
<keyword evidence="2" id="KW-0378">Hydrolase</keyword>
<dbReference type="STRING" id="7719.ENSCINP00000031179"/>
<evidence type="ECO:0000256" key="2">
    <source>
        <dbReference type="ARBA" id="ARBA00022801"/>
    </source>
</evidence>
<comment type="similarity">
    <text evidence="1">Belongs to the AB hydrolase superfamily.</text>
</comment>
<dbReference type="GO" id="GO:0016787">
    <property type="term" value="F:hydrolase activity"/>
    <property type="evidence" value="ECO:0007669"/>
    <property type="project" value="UniProtKB-KW"/>
</dbReference>
<organism evidence="5 6">
    <name type="scientific">Ciona intestinalis</name>
    <name type="common">Transparent sea squirt</name>
    <name type="synonym">Ascidia intestinalis</name>
    <dbReference type="NCBI Taxonomy" id="7719"/>
    <lineage>
        <taxon>Eukaryota</taxon>
        <taxon>Metazoa</taxon>
        <taxon>Chordata</taxon>
        <taxon>Tunicata</taxon>
        <taxon>Ascidiacea</taxon>
        <taxon>Phlebobranchia</taxon>
        <taxon>Cionidae</taxon>
        <taxon>Ciona</taxon>
    </lineage>
</organism>
<proteinExistence type="inferred from homology"/>
<keyword evidence="3" id="KW-0812">Transmembrane</keyword>
<name>H2XNE6_CIOIN</name>
<dbReference type="Pfam" id="PF00561">
    <property type="entry name" value="Abhydrolase_1"/>
    <property type="match status" value="1"/>
</dbReference>
<dbReference type="Ensembl" id="ENSCINT00000032966.1">
    <property type="protein sequence ID" value="ENSCINP00000031179.1"/>
    <property type="gene ID" value="ENSCING00000018561.1"/>
</dbReference>
<dbReference type="PANTHER" id="PTHR43798">
    <property type="entry name" value="MONOACYLGLYCEROL LIPASE"/>
    <property type="match status" value="1"/>
</dbReference>
<dbReference type="HOGENOM" id="CLU_020336_8_0_1"/>
<dbReference type="InterPro" id="IPR050266">
    <property type="entry name" value="AB_hydrolase_sf"/>
</dbReference>
<keyword evidence="3" id="KW-0472">Membrane</keyword>
<protein>
    <recommendedName>
        <fullName evidence="4">AB hydrolase-1 domain-containing protein</fullName>
    </recommendedName>
</protein>
<dbReference type="InParanoid" id="H2XNE6"/>
<feature type="transmembrane region" description="Helical" evidence="3">
    <location>
        <begin position="99"/>
        <end position="118"/>
    </location>
</feature>
<evidence type="ECO:0000256" key="1">
    <source>
        <dbReference type="ARBA" id="ARBA00008645"/>
    </source>
</evidence>
<evidence type="ECO:0000259" key="4">
    <source>
        <dbReference type="Pfam" id="PF00561"/>
    </source>
</evidence>
<keyword evidence="6" id="KW-1185">Reference proteome</keyword>
<dbReference type="InterPro" id="IPR000073">
    <property type="entry name" value="AB_hydrolase_1"/>
</dbReference>
<dbReference type="OMA" id="LSWEPRM"/>
<sequence>TTKRGISREIKVPINVGILCGRAFGNPKDPPVLCLHGWQDNCNTFEKLIPLLPKNHYYVAMDMIGHGHSVSLPPGVFYSVYSYVSMIYGIAQYMGWKSFIALGHSLGGSTVAFFAAVFPKMVEKIILLDSIGIAGFQNSQNLEIIDLQRVGIEHHLDVEGKVSYPVYTFNEAKSRLQASNKALDDEAANILLERGLSKEKDGKYKIRRDVRVVKVHIHYKEVEDALVFTKKANMPIYHILPENGLKKSVGVDRMHKEMGLFERPNHVFIKVKGNHFVHLLEPEIVANEVTKILNQDFHIAPKMLKM</sequence>
<feature type="domain" description="AB hydrolase-1" evidence="4">
    <location>
        <begin position="30"/>
        <end position="162"/>
    </location>
</feature>
<dbReference type="InterPro" id="IPR029058">
    <property type="entry name" value="AB_hydrolase_fold"/>
</dbReference>
<dbReference type="Proteomes" id="UP000008144">
    <property type="component" value="Chromosome 7"/>
</dbReference>
<evidence type="ECO:0000313" key="6">
    <source>
        <dbReference type="Proteomes" id="UP000008144"/>
    </source>
</evidence>
<dbReference type="PRINTS" id="PR00111">
    <property type="entry name" value="ABHYDROLASE"/>
</dbReference>
<reference evidence="5" key="4">
    <citation type="submission" date="2025-09" db="UniProtKB">
        <authorList>
            <consortium name="Ensembl"/>
        </authorList>
    </citation>
    <scope>IDENTIFICATION</scope>
</reference>
<accession>H2XNE6</accession>
<dbReference type="Gene3D" id="3.40.50.1820">
    <property type="entry name" value="alpha/beta hydrolase"/>
    <property type="match status" value="1"/>
</dbReference>